<evidence type="ECO:0000256" key="1">
    <source>
        <dbReference type="ARBA" id="ARBA00004141"/>
    </source>
</evidence>
<evidence type="ECO:0000256" key="4">
    <source>
        <dbReference type="ARBA" id="ARBA00022989"/>
    </source>
</evidence>
<name>A0ABP1FML0_9CHLO</name>
<evidence type="ECO:0000256" key="7">
    <source>
        <dbReference type="ARBA" id="ARBA00030253"/>
    </source>
</evidence>
<keyword evidence="3 8" id="KW-0812">Transmembrane</keyword>
<keyword evidence="10" id="KW-1185">Reference proteome</keyword>
<dbReference type="CDD" id="cd13957">
    <property type="entry name" value="PT_UbiA_Cox10"/>
    <property type="match status" value="1"/>
</dbReference>
<feature type="transmembrane region" description="Helical" evidence="8">
    <location>
        <begin position="348"/>
        <end position="368"/>
    </location>
</feature>
<dbReference type="PANTHER" id="PTHR43448:SF2">
    <property type="entry name" value="PROTOHEME IX FARNESYLTRANSFERASE, MITOCHONDRIAL"/>
    <property type="match status" value="1"/>
</dbReference>
<keyword evidence="4 8" id="KW-1133">Transmembrane helix</keyword>
<feature type="transmembrane region" description="Helical" evidence="8">
    <location>
        <begin position="289"/>
        <end position="311"/>
    </location>
</feature>
<gene>
    <name evidence="9" type="primary">g1139</name>
    <name evidence="9" type="ORF">VP750_LOCUS987</name>
</gene>
<dbReference type="PANTHER" id="PTHR43448">
    <property type="entry name" value="PROTOHEME IX FARNESYLTRANSFERASE, MITOCHONDRIAL"/>
    <property type="match status" value="1"/>
</dbReference>
<sequence length="447" mass="46483">MRGLSKVVGSVLRDAEAISHVHASLSDAAFSRSGFSSASSAAGQCIRAAEASLTHSVASPAASASASAALRTAGAASTSGRVSGAELLQLYKQLSKHRLSALVVSTAAAGFVAGSGEAIDWVKLGWTSLGTFACAASANALNQVYEIANDARMERTKRRPLPTGRLSRGHALLFAGLAGSAGIYILATQANCTTAALGAANIGLYAGVYTPLKVVSIANTWVGAVVGAIPPLMGWAAAAGQLDLGAGVLAAALYFWQLPHFLSLSWLYKRDYARGGYRMMSLLDASGRRTAACCLRNSIYLIPIGVLGTVLGVTTPIFGFEAALLSGVLATTSATFLQTPGPTAAKRLFRASLLFLPLYMLGMVVHRVPQTQEHRSLQQVMTEARLNVSFKARHASEERLGAPSHGAVLTALTAAPFPFLPVPLRCPSKVACEAGPEAEENARKESS</sequence>
<dbReference type="Proteomes" id="UP001497392">
    <property type="component" value="Unassembled WGS sequence"/>
</dbReference>
<accession>A0ABP1FML0</accession>
<keyword evidence="2" id="KW-0808">Transferase</keyword>
<evidence type="ECO:0000256" key="3">
    <source>
        <dbReference type="ARBA" id="ARBA00022692"/>
    </source>
</evidence>
<feature type="transmembrane region" description="Helical" evidence="8">
    <location>
        <begin position="125"/>
        <end position="145"/>
    </location>
</feature>
<evidence type="ECO:0000313" key="10">
    <source>
        <dbReference type="Proteomes" id="UP001497392"/>
    </source>
</evidence>
<protein>
    <recommendedName>
        <fullName evidence="7">Heme O synthase</fullName>
    </recommendedName>
</protein>
<proteinExistence type="inferred from homology"/>
<feature type="transmembrane region" description="Helical" evidence="8">
    <location>
        <begin position="99"/>
        <end position="119"/>
    </location>
</feature>
<dbReference type="HAMAP" id="MF_00154">
    <property type="entry name" value="CyoE_CtaB"/>
    <property type="match status" value="1"/>
</dbReference>
<feature type="transmembrane region" description="Helical" evidence="8">
    <location>
        <begin position="193"/>
        <end position="212"/>
    </location>
</feature>
<feature type="transmembrane region" description="Helical" evidence="8">
    <location>
        <begin position="166"/>
        <end position="187"/>
    </location>
</feature>
<comment type="caution">
    <text evidence="9">The sequence shown here is derived from an EMBL/GenBank/DDBJ whole genome shotgun (WGS) entry which is preliminary data.</text>
</comment>
<evidence type="ECO:0000256" key="2">
    <source>
        <dbReference type="ARBA" id="ARBA00022679"/>
    </source>
</evidence>
<dbReference type="Gene3D" id="1.10.357.140">
    <property type="entry name" value="UbiA prenyltransferase"/>
    <property type="match status" value="1"/>
</dbReference>
<dbReference type="EMBL" id="CAXHTA020000002">
    <property type="protein sequence ID" value="CAL5219328.1"/>
    <property type="molecule type" value="Genomic_DNA"/>
</dbReference>
<reference evidence="9 10" key="1">
    <citation type="submission" date="2024-06" db="EMBL/GenBank/DDBJ databases">
        <authorList>
            <person name="Kraege A."/>
            <person name="Thomma B."/>
        </authorList>
    </citation>
    <scope>NUCLEOTIDE SEQUENCE [LARGE SCALE GENOMIC DNA]</scope>
</reference>
<dbReference type="NCBIfam" id="TIGR01473">
    <property type="entry name" value="cyoE_ctaB"/>
    <property type="match status" value="1"/>
</dbReference>
<dbReference type="InterPro" id="IPR006369">
    <property type="entry name" value="Protohaem_IX_farnesylTrfase"/>
</dbReference>
<keyword evidence="5" id="KW-0350">Heme biosynthesis</keyword>
<evidence type="ECO:0000256" key="5">
    <source>
        <dbReference type="ARBA" id="ARBA00023133"/>
    </source>
</evidence>
<keyword evidence="6 8" id="KW-0472">Membrane</keyword>
<evidence type="ECO:0000256" key="6">
    <source>
        <dbReference type="ARBA" id="ARBA00023136"/>
    </source>
</evidence>
<evidence type="ECO:0000313" key="9">
    <source>
        <dbReference type="EMBL" id="CAL5219328.1"/>
    </source>
</evidence>
<organism evidence="9 10">
    <name type="scientific">Coccomyxa viridis</name>
    <dbReference type="NCBI Taxonomy" id="1274662"/>
    <lineage>
        <taxon>Eukaryota</taxon>
        <taxon>Viridiplantae</taxon>
        <taxon>Chlorophyta</taxon>
        <taxon>core chlorophytes</taxon>
        <taxon>Trebouxiophyceae</taxon>
        <taxon>Trebouxiophyceae incertae sedis</taxon>
        <taxon>Coccomyxaceae</taxon>
        <taxon>Coccomyxa</taxon>
    </lineage>
</organism>
<feature type="transmembrane region" description="Helical" evidence="8">
    <location>
        <begin position="219"/>
        <end position="238"/>
    </location>
</feature>
<dbReference type="InterPro" id="IPR044878">
    <property type="entry name" value="UbiA_sf"/>
</dbReference>
<dbReference type="InterPro" id="IPR000537">
    <property type="entry name" value="UbiA_prenyltransferase"/>
</dbReference>
<comment type="subcellular location">
    <subcellularLocation>
        <location evidence="1">Membrane</location>
        <topology evidence="1">Multi-pass membrane protein</topology>
    </subcellularLocation>
</comment>
<dbReference type="Pfam" id="PF01040">
    <property type="entry name" value="UbiA"/>
    <property type="match status" value="1"/>
</dbReference>
<feature type="transmembrane region" description="Helical" evidence="8">
    <location>
        <begin position="244"/>
        <end position="268"/>
    </location>
</feature>
<evidence type="ECO:0000256" key="8">
    <source>
        <dbReference type="SAM" id="Phobius"/>
    </source>
</evidence>